<accession>A0ABD2Y7W4</accession>
<evidence type="ECO:0000313" key="2">
    <source>
        <dbReference type="Proteomes" id="UP001630127"/>
    </source>
</evidence>
<dbReference type="AlphaFoldDB" id="A0ABD2Y7W4"/>
<dbReference type="EMBL" id="JBJUIK010000015">
    <property type="protein sequence ID" value="KAL3503105.1"/>
    <property type="molecule type" value="Genomic_DNA"/>
</dbReference>
<proteinExistence type="predicted"/>
<protein>
    <submittedName>
        <fullName evidence="1">Uncharacterized protein</fullName>
    </submittedName>
</protein>
<comment type="caution">
    <text evidence="1">The sequence shown here is derived from an EMBL/GenBank/DDBJ whole genome shotgun (WGS) entry which is preliminary data.</text>
</comment>
<organism evidence="1 2">
    <name type="scientific">Cinchona calisaya</name>
    <dbReference type="NCBI Taxonomy" id="153742"/>
    <lineage>
        <taxon>Eukaryota</taxon>
        <taxon>Viridiplantae</taxon>
        <taxon>Streptophyta</taxon>
        <taxon>Embryophyta</taxon>
        <taxon>Tracheophyta</taxon>
        <taxon>Spermatophyta</taxon>
        <taxon>Magnoliopsida</taxon>
        <taxon>eudicotyledons</taxon>
        <taxon>Gunneridae</taxon>
        <taxon>Pentapetalae</taxon>
        <taxon>asterids</taxon>
        <taxon>lamiids</taxon>
        <taxon>Gentianales</taxon>
        <taxon>Rubiaceae</taxon>
        <taxon>Cinchonoideae</taxon>
        <taxon>Cinchoneae</taxon>
        <taxon>Cinchona</taxon>
    </lineage>
</organism>
<reference evidence="1 2" key="1">
    <citation type="submission" date="2024-11" db="EMBL/GenBank/DDBJ databases">
        <title>A near-complete genome assembly of Cinchona calisaya.</title>
        <authorList>
            <person name="Lian D.C."/>
            <person name="Zhao X.W."/>
            <person name="Wei L."/>
        </authorList>
    </citation>
    <scope>NUCLEOTIDE SEQUENCE [LARGE SCALE GENOMIC DNA]</scope>
    <source>
        <tissue evidence="1">Nenye</tissue>
    </source>
</reference>
<name>A0ABD2Y7W4_9GENT</name>
<keyword evidence="2" id="KW-1185">Reference proteome</keyword>
<gene>
    <name evidence="1" type="ORF">ACH5RR_037554</name>
</gene>
<dbReference type="Proteomes" id="UP001630127">
    <property type="component" value="Unassembled WGS sequence"/>
</dbReference>
<sequence length="117" mass="13670">MMKCDVVELEEQTIARYLGGLQSKISNIVQLQPYWTFDDVHKLAVRSNLRRKVPTRYWVEKESPTMEVPLLPNQYHSARLLQNQLKHKVATLAKLRTLPQNSVLSVKDWVTIARSFH</sequence>
<evidence type="ECO:0000313" key="1">
    <source>
        <dbReference type="EMBL" id="KAL3503105.1"/>
    </source>
</evidence>